<comment type="similarity">
    <text evidence="1">Belongs to the ABC transporter superfamily.</text>
</comment>
<proteinExistence type="inferred from homology"/>
<evidence type="ECO:0000313" key="7">
    <source>
        <dbReference type="Proteomes" id="UP000460298"/>
    </source>
</evidence>
<evidence type="ECO:0000256" key="4">
    <source>
        <dbReference type="ARBA" id="ARBA00022840"/>
    </source>
</evidence>
<dbReference type="Gene3D" id="3.40.50.300">
    <property type="entry name" value="P-loop containing nucleotide triphosphate hydrolases"/>
    <property type="match status" value="1"/>
</dbReference>
<dbReference type="PANTHER" id="PTHR42734">
    <property type="entry name" value="METAL TRANSPORT SYSTEM ATP-BINDING PROTEIN TM_0124-RELATED"/>
    <property type="match status" value="1"/>
</dbReference>
<dbReference type="EMBL" id="WBUI01000001">
    <property type="protein sequence ID" value="KAB2935427.1"/>
    <property type="molecule type" value="Genomic_DNA"/>
</dbReference>
<gene>
    <name evidence="6" type="ORF">F9K24_01480</name>
</gene>
<dbReference type="AlphaFoldDB" id="A0A833H5E0"/>
<dbReference type="InterPro" id="IPR027417">
    <property type="entry name" value="P-loop_NTPase"/>
</dbReference>
<dbReference type="Pfam" id="PF00005">
    <property type="entry name" value="ABC_tran"/>
    <property type="match status" value="1"/>
</dbReference>
<dbReference type="SMART" id="SM00382">
    <property type="entry name" value="AAA"/>
    <property type="match status" value="1"/>
</dbReference>
<keyword evidence="4 6" id="KW-0067">ATP-binding</keyword>
<dbReference type="PANTHER" id="PTHR42734:SF6">
    <property type="entry name" value="MOLYBDATE IMPORT ATP-BINDING PROTEIN MOLC"/>
    <property type="match status" value="1"/>
</dbReference>
<dbReference type="GO" id="GO:0005524">
    <property type="term" value="F:ATP binding"/>
    <property type="evidence" value="ECO:0007669"/>
    <property type="project" value="UniProtKB-KW"/>
</dbReference>
<keyword evidence="2" id="KW-0813">Transport</keyword>
<evidence type="ECO:0000256" key="2">
    <source>
        <dbReference type="ARBA" id="ARBA00022448"/>
    </source>
</evidence>
<dbReference type="SUPFAM" id="SSF52540">
    <property type="entry name" value="P-loop containing nucleoside triphosphate hydrolases"/>
    <property type="match status" value="1"/>
</dbReference>
<dbReference type="GO" id="GO:0016887">
    <property type="term" value="F:ATP hydrolysis activity"/>
    <property type="evidence" value="ECO:0007669"/>
    <property type="project" value="InterPro"/>
</dbReference>
<protein>
    <submittedName>
        <fullName evidence="6">ATP-binding cassette domain-containing protein</fullName>
    </submittedName>
</protein>
<dbReference type="PROSITE" id="PS50893">
    <property type="entry name" value="ABC_TRANSPORTER_2"/>
    <property type="match status" value="1"/>
</dbReference>
<evidence type="ECO:0000256" key="3">
    <source>
        <dbReference type="ARBA" id="ARBA00022741"/>
    </source>
</evidence>
<accession>A0A833H5E0</accession>
<dbReference type="InterPro" id="IPR050153">
    <property type="entry name" value="Metal_Ion_Import_ABC"/>
</dbReference>
<evidence type="ECO:0000259" key="5">
    <source>
        <dbReference type="PROSITE" id="PS50893"/>
    </source>
</evidence>
<reference evidence="6 7" key="1">
    <citation type="submission" date="2019-10" db="EMBL/GenBank/DDBJ databases">
        <title>Extracellular Electron Transfer in a Candidatus Methanoperedens spp. Enrichment Culture.</title>
        <authorList>
            <person name="Berger S."/>
            <person name="Rangel Shaw D."/>
            <person name="Berben T."/>
            <person name="In 'T Zandt M."/>
            <person name="Frank J."/>
            <person name="Reimann J."/>
            <person name="Jetten M.S.M."/>
            <person name="Welte C.U."/>
        </authorList>
    </citation>
    <scope>NUCLEOTIDE SEQUENCE [LARGE SCALE GENOMIC DNA]</scope>
    <source>
        <strain evidence="6">SB12</strain>
    </source>
</reference>
<evidence type="ECO:0000313" key="6">
    <source>
        <dbReference type="EMBL" id="KAB2935427.1"/>
    </source>
</evidence>
<evidence type="ECO:0000256" key="1">
    <source>
        <dbReference type="ARBA" id="ARBA00005417"/>
    </source>
</evidence>
<keyword evidence="3" id="KW-0547">Nucleotide-binding</keyword>
<dbReference type="Proteomes" id="UP000460298">
    <property type="component" value="Unassembled WGS sequence"/>
</dbReference>
<dbReference type="InterPro" id="IPR003593">
    <property type="entry name" value="AAA+_ATPase"/>
</dbReference>
<name>A0A833H5E0_9LEPT</name>
<organism evidence="6 7">
    <name type="scientific">Leptonema illini</name>
    <dbReference type="NCBI Taxonomy" id="183"/>
    <lineage>
        <taxon>Bacteria</taxon>
        <taxon>Pseudomonadati</taxon>
        <taxon>Spirochaetota</taxon>
        <taxon>Spirochaetia</taxon>
        <taxon>Leptospirales</taxon>
        <taxon>Leptospiraceae</taxon>
        <taxon>Leptonema</taxon>
    </lineage>
</organism>
<comment type="caution">
    <text evidence="6">The sequence shown here is derived from an EMBL/GenBank/DDBJ whole genome shotgun (WGS) entry which is preliminary data.</text>
</comment>
<sequence>MHLSLEKATFYRSGNAILKGIDLRLEEGRHYCLIGPNGAGKTTLLSLICGMDWPTTGKVFVHTDDGIEHPAHVKAMFGHFFPRYAAHIEAYHPDITALELISTGFRQALAYYHEASPEEWQAARTFFRKYVQSTEETRAFSTMSTGERFRMLLLRSLVTHPAVLILDEPFDGLDLPARAAFERLIASTLEEHARLSLSVLHRIEEVPEFVTDIILLKEGQILAFGSKADVLTSQNLSDLYDMKLICRGHNGRYYVLHDG</sequence>
<feature type="domain" description="ABC transporter" evidence="5">
    <location>
        <begin position="3"/>
        <end position="243"/>
    </location>
</feature>
<dbReference type="InterPro" id="IPR003439">
    <property type="entry name" value="ABC_transporter-like_ATP-bd"/>
</dbReference>